<sequence length="49" mass="5435">VGKRADFVLLPQKPAVDSIEHWFEECLSGNPTDLEQRPLGTWLSGARVA</sequence>
<dbReference type="AlphaFoldDB" id="A0A8X8GD90"/>
<name>A0A8X8GD90_ACIFI</name>
<organism evidence="1 2">
    <name type="scientific">Acidithiobacillus ferridurans</name>
    <dbReference type="NCBI Taxonomy" id="1232575"/>
    <lineage>
        <taxon>Bacteria</taxon>
        <taxon>Pseudomonadati</taxon>
        <taxon>Pseudomonadota</taxon>
        <taxon>Acidithiobacillia</taxon>
        <taxon>Acidithiobacillales</taxon>
        <taxon>Acidithiobacillaceae</taxon>
        <taxon>Acidithiobacillus</taxon>
    </lineage>
</organism>
<accession>A0A8X8GD90</accession>
<evidence type="ECO:0000313" key="2">
    <source>
        <dbReference type="Proteomes" id="UP000887300"/>
    </source>
</evidence>
<gene>
    <name evidence="1" type="ORF">HF568_14295</name>
</gene>
<dbReference type="EMBL" id="JABBHS010000433">
    <property type="protein sequence ID" value="MBU2724332.1"/>
    <property type="molecule type" value="Genomic_DNA"/>
</dbReference>
<feature type="non-terminal residue" evidence="1">
    <location>
        <position position="1"/>
    </location>
</feature>
<comment type="caution">
    <text evidence="1">The sequence shown here is derived from an EMBL/GenBank/DDBJ whole genome shotgun (WGS) entry which is preliminary data.</text>
</comment>
<dbReference type="Proteomes" id="UP000887300">
    <property type="component" value="Unassembled WGS sequence"/>
</dbReference>
<proteinExistence type="predicted"/>
<reference evidence="1" key="1">
    <citation type="journal article" date="2021" name="ISME J.">
        <title>Genomic evolution of the class Acidithiobacillia: deep-branching Proteobacteria living in extreme acidic conditions.</title>
        <authorList>
            <person name="Moya-Beltran A."/>
            <person name="Beard S."/>
            <person name="Rojas-Villalobos C."/>
            <person name="Issotta F."/>
            <person name="Gallardo Y."/>
            <person name="Ulloa R."/>
            <person name="Giaveno A."/>
            <person name="Degli Esposti M."/>
            <person name="Johnson D.B."/>
            <person name="Quatrini R."/>
        </authorList>
    </citation>
    <scope>NUCLEOTIDE SEQUENCE</scope>
    <source>
        <strain evidence="1">DSM 583</strain>
    </source>
</reference>
<evidence type="ECO:0000313" key="1">
    <source>
        <dbReference type="EMBL" id="MBU2724332.1"/>
    </source>
</evidence>
<protein>
    <submittedName>
        <fullName evidence="1">Guanine deaminase</fullName>
    </submittedName>
</protein>